<proteinExistence type="predicted"/>
<reference evidence="2" key="1">
    <citation type="submission" date="2023-03" db="EMBL/GenBank/DDBJ databases">
        <title>Massive genome expansion in bonnet fungi (Mycena s.s.) driven by repeated elements and novel gene families across ecological guilds.</title>
        <authorList>
            <consortium name="Lawrence Berkeley National Laboratory"/>
            <person name="Harder C.B."/>
            <person name="Miyauchi S."/>
            <person name="Viragh M."/>
            <person name="Kuo A."/>
            <person name="Thoen E."/>
            <person name="Andreopoulos B."/>
            <person name="Lu D."/>
            <person name="Skrede I."/>
            <person name="Drula E."/>
            <person name="Henrissat B."/>
            <person name="Morin E."/>
            <person name="Kohler A."/>
            <person name="Barry K."/>
            <person name="LaButti K."/>
            <person name="Morin E."/>
            <person name="Salamov A."/>
            <person name="Lipzen A."/>
            <person name="Mereny Z."/>
            <person name="Hegedus B."/>
            <person name="Baldrian P."/>
            <person name="Stursova M."/>
            <person name="Weitz H."/>
            <person name="Taylor A."/>
            <person name="Grigoriev I.V."/>
            <person name="Nagy L.G."/>
            <person name="Martin F."/>
            <person name="Kauserud H."/>
        </authorList>
    </citation>
    <scope>NUCLEOTIDE SEQUENCE</scope>
    <source>
        <strain evidence="2">CBHHK182m</strain>
    </source>
</reference>
<name>A0AAD7N266_9AGAR</name>
<gene>
    <name evidence="2" type="ORF">B0H16DRAFT_1464678</name>
</gene>
<sequence>MVRFDGAQTKANLVSLLFRPLAAPLDSRRWSLLQVQFARCPSPVGWWLDGSAALSLLARKSDLNQAACGAPCSQSITVQDRISVIVRATYPVSTLIQNDARYTQDTPHRPPQVDEQTGRSSHSPKSLSPTVVNAYCRQDPRSLPPSRYQVHSRCHTVQWRRRQDSNIISITTSRGIVKTLDPAAPVTSTPRDFKLQERRQTGLCSLNYLRRHQVTTFSVSSR</sequence>
<evidence type="ECO:0000313" key="2">
    <source>
        <dbReference type="EMBL" id="KAJ7741137.1"/>
    </source>
</evidence>
<dbReference type="EMBL" id="JARKIB010000100">
    <property type="protein sequence ID" value="KAJ7741137.1"/>
    <property type="molecule type" value="Genomic_DNA"/>
</dbReference>
<feature type="compositionally biased region" description="Polar residues" evidence="1">
    <location>
        <begin position="114"/>
        <end position="131"/>
    </location>
</feature>
<organism evidence="2 3">
    <name type="scientific">Mycena metata</name>
    <dbReference type="NCBI Taxonomy" id="1033252"/>
    <lineage>
        <taxon>Eukaryota</taxon>
        <taxon>Fungi</taxon>
        <taxon>Dikarya</taxon>
        <taxon>Basidiomycota</taxon>
        <taxon>Agaricomycotina</taxon>
        <taxon>Agaricomycetes</taxon>
        <taxon>Agaricomycetidae</taxon>
        <taxon>Agaricales</taxon>
        <taxon>Marasmiineae</taxon>
        <taxon>Mycenaceae</taxon>
        <taxon>Mycena</taxon>
    </lineage>
</organism>
<keyword evidence="3" id="KW-1185">Reference proteome</keyword>
<dbReference type="AlphaFoldDB" id="A0AAD7N266"/>
<feature type="region of interest" description="Disordered" evidence="1">
    <location>
        <begin position="99"/>
        <end position="131"/>
    </location>
</feature>
<comment type="caution">
    <text evidence="2">The sequence shown here is derived from an EMBL/GenBank/DDBJ whole genome shotgun (WGS) entry which is preliminary data.</text>
</comment>
<protein>
    <submittedName>
        <fullName evidence="2">Uncharacterized protein</fullName>
    </submittedName>
</protein>
<evidence type="ECO:0000313" key="3">
    <source>
        <dbReference type="Proteomes" id="UP001215598"/>
    </source>
</evidence>
<accession>A0AAD7N266</accession>
<dbReference type="Proteomes" id="UP001215598">
    <property type="component" value="Unassembled WGS sequence"/>
</dbReference>
<evidence type="ECO:0000256" key="1">
    <source>
        <dbReference type="SAM" id="MobiDB-lite"/>
    </source>
</evidence>